<sequence>MNTRFRLVILVFAVIALAYCVVSGYYYTCVYILGLIGYMVWSQYRDGTVFLATQAFHKQDYEKTKRLLSEIKNPDHLRKGRRNFYEFMIGNIALKDNNIEEAEYHFQLASRLPWRKDNEKAMVLINLANINLRKKEYDRTEVYLGVVEKLKLTERQKDIVQKIKSETEKHKN</sequence>
<dbReference type="InterPro" id="IPR011990">
    <property type="entry name" value="TPR-like_helical_dom_sf"/>
</dbReference>
<evidence type="ECO:0008006" key="4">
    <source>
        <dbReference type="Google" id="ProtNLM"/>
    </source>
</evidence>
<dbReference type="RefSeq" id="WP_225554144.1">
    <property type="nucleotide sequence ID" value="NZ_JADEYP010000024.1"/>
</dbReference>
<keyword evidence="1" id="KW-0472">Membrane</keyword>
<keyword evidence="1" id="KW-0812">Transmembrane</keyword>
<evidence type="ECO:0000313" key="3">
    <source>
        <dbReference type="Proteomes" id="UP001165302"/>
    </source>
</evidence>
<dbReference type="Gene3D" id="1.25.40.10">
    <property type="entry name" value="Tetratricopeptide repeat domain"/>
    <property type="match status" value="1"/>
</dbReference>
<dbReference type="EMBL" id="JADEYP010000024">
    <property type="protein sequence ID" value="MCA5005923.1"/>
    <property type="molecule type" value="Genomic_DNA"/>
</dbReference>
<dbReference type="SUPFAM" id="SSF48452">
    <property type="entry name" value="TPR-like"/>
    <property type="match status" value="1"/>
</dbReference>
<accession>A0ABS7Z6Y3</accession>
<feature type="transmembrane region" description="Helical" evidence="1">
    <location>
        <begin position="7"/>
        <end position="27"/>
    </location>
</feature>
<name>A0ABS7Z6Y3_9SPHI</name>
<keyword evidence="3" id="KW-1185">Reference proteome</keyword>
<evidence type="ECO:0000313" key="2">
    <source>
        <dbReference type="EMBL" id="MCA5005923.1"/>
    </source>
</evidence>
<comment type="caution">
    <text evidence="2">The sequence shown here is derived from an EMBL/GenBank/DDBJ whole genome shotgun (WGS) entry which is preliminary data.</text>
</comment>
<evidence type="ECO:0000256" key="1">
    <source>
        <dbReference type="SAM" id="Phobius"/>
    </source>
</evidence>
<protein>
    <recommendedName>
        <fullName evidence="4">Tetratricopeptide repeat-containing protein</fullName>
    </recommendedName>
</protein>
<keyword evidence="1" id="KW-1133">Transmembrane helix</keyword>
<dbReference type="Proteomes" id="UP001165302">
    <property type="component" value="Unassembled WGS sequence"/>
</dbReference>
<gene>
    <name evidence="2" type="ORF">IPZ78_12260</name>
</gene>
<proteinExistence type="predicted"/>
<organism evidence="2 3">
    <name type="scientific">Sphingobacterium bovistauri</name>
    <dbReference type="NCBI Taxonomy" id="2781959"/>
    <lineage>
        <taxon>Bacteria</taxon>
        <taxon>Pseudomonadati</taxon>
        <taxon>Bacteroidota</taxon>
        <taxon>Sphingobacteriia</taxon>
        <taxon>Sphingobacteriales</taxon>
        <taxon>Sphingobacteriaceae</taxon>
        <taxon>Sphingobacterium</taxon>
    </lineage>
</organism>
<reference evidence="2" key="1">
    <citation type="submission" date="2020-10" db="EMBL/GenBank/DDBJ databases">
        <authorList>
            <person name="Lu T."/>
            <person name="Wang Q."/>
            <person name="Han X."/>
        </authorList>
    </citation>
    <scope>NUCLEOTIDE SEQUENCE</scope>
    <source>
        <strain evidence="2">WQ 366</strain>
    </source>
</reference>